<gene>
    <name evidence="1" type="ORF">RDI58_009614</name>
</gene>
<organism evidence="1 2">
    <name type="scientific">Solanum bulbocastanum</name>
    <name type="common">Wild potato</name>
    <dbReference type="NCBI Taxonomy" id="147425"/>
    <lineage>
        <taxon>Eukaryota</taxon>
        <taxon>Viridiplantae</taxon>
        <taxon>Streptophyta</taxon>
        <taxon>Embryophyta</taxon>
        <taxon>Tracheophyta</taxon>
        <taxon>Spermatophyta</taxon>
        <taxon>Magnoliopsida</taxon>
        <taxon>eudicotyledons</taxon>
        <taxon>Gunneridae</taxon>
        <taxon>Pentapetalae</taxon>
        <taxon>asterids</taxon>
        <taxon>lamiids</taxon>
        <taxon>Solanales</taxon>
        <taxon>Solanaceae</taxon>
        <taxon>Solanoideae</taxon>
        <taxon>Solaneae</taxon>
        <taxon>Solanum</taxon>
    </lineage>
</organism>
<dbReference type="EMBL" id="JBANQN010000004">
    <property type="protein sequence ID" value="KAK6790533.1"/>
    <property type="molecule type" value="Genomic_DNA"/>
</dbReference>
<dbReference type="AlphaFoldDB" id="A0AAN8TL79"/>
<accession>A0AAN8TL79</accession>
<reference evidence="1 2" key="1">
    <citation type="submission" date="2024-02" db="EMBL/GenBank/DDBJ databases">
        <title>de novo genome assembly of Solanum bulbocastanum strain 11H21.</title>
        <authorList>
            <person name="Hosaka A.J."/>
        </authorList>
    </citation>
    <scope>NUCLEOTIDE SEQUENCE [LARGE SCALE GENOMIC DNA]</scope>
    <source>
        <tissue evidence="1">Young leaves</tissue>
    </source>
</reference>
<sequence length="58" mass="6626">MKTPALLSNFPTAYISQWLQGLTLALLLLEPQLTRELKWKTLTLPLPESLIIGRKLHD</sequence>
<evidence type="ECO:0000313" key="2">
    <source>
        <dbReference type="Proteomes" id="UP001371456"/>
    </source>
</evidence>
<proteinExistence type="predicted"/>
<evidence type="ECO:0000313" key="1">
    <source>
        <dbReference type="EMBL" id="KAK6790533.1"/>
    </source>
</evidence>
<protein>
    <submittedName>
        <fullName evidence="1">Uncharacterized protein</fullName>
    </submittedName>
</protein>
<keyword evidence="2" id="KW-1185">Reference proteome</keyword>
<comment type="caution">
    <text evidence="1">The sequence shown here is derived from an EMBL/GenBank/DDBJ whole genome shotgun (WGS) entry which is preliminary data.</text>
</comment>
<dbReference type="Proteomes" id="UP001371456">
    <property type="component" value="Unassembled WGS sequence"/>
</dbReference>
<name>A0AAN8TL79_SOLBU</name>